<sequence length="80" mass="8757">MLLNRIHVAAVLQSSPVEYSKNGTPQLAISFGEIVIGIKNNNISTFIGLFSDDIAVGSQMFYRRYVIKVDIGSLEKAPAE</sequence>
<organism evidence="1 2">
    <name type="scientific">Pleurodeles waltl</name>
    <name type="common">Iberian ribbed newt</name>
    <dbReference type="NCBI Taxonomy" id="8319"/>
    <lineage>
        <taxon>Eukaryota</taxon>
        <taxon>Metazoa</taxon>
        <taxon>Chordata</taxon>
        <taxon>Craniata</taxon>
        <taxon>Vertebrata</taxon>
        <taxon>Euteleostomi</taxon>
        <taxon>Amphibia</taxon>
        <taxon>Batrachia</taxon>
        <taxon>Caudata</taxon>
        <taxon>Salamandroidea</taxon>
        <taxon>Salamandridae</taxon>
        <taxon>Pleurodelinae</taxon>
        <taxon>Pleurodeles</taxon>
    </lineage>
</organism>
<dbReference type="Proteomes" id="UP001066276">
    <property type="component" value="Chromosome 1_2"/>
</dbReference>
<name>A0AAV7W046_PLEWA</name>
<keyword evidence="2" id="KW-1185">Reference proteome</keyword>
<protein>
    <submittedName>
        <fullName evidence="1">Uncharacterized protein</fullName>
    </submittedName>
</protein>
<accession>A0AAV7W046</accession>
<evidence type="ECO:0000313" key="2">
    <source>
        <dbReference type="Proteomes" id="UP001066276"/>
    </source>
</evidence>
<gene>
    <name evidence="1" type="ORF">NDU88_002724</name>
</gene>
<reference evidence="1" key="1">
    <citation type="journal article" date="2022" name="bioRxiv">
        <title>Sequencing and chromosome-scale assembly of the giantPleurodeles waltlgenome.</title>
        <authorList>
            <person name="Brown T."/>
            <person name="Elewa A."/>
            <person name="Iarovenko S."/>
            <person name="Subramanian E."/>
            <person name="Araus A.J."/>
            <person name="Petzold A."/>
            <person name="Susuki M."/>
            <person name="Suzuki K.-i.T."/>
            <person name="Hayashi T."/>
            <person name="Toyoda A."/>
            <person name="Oliveira C."/>
            <person name="Osipova E."/>
            <person name="Leigh N.D."/>
            <person name="Simon A."/>
            <person name="Yun M.H."/>
        </authorList>
    </citation>
    <scope>NUCLEOTIDE SEQUENCE</scope>
    <source>
        <strain evidence="1">20211129_DDA</strain>
        <tissue evidence="1">Liver</tissue>
    </source>
</reference>
<dbReference type="EMBL" id="JANPWB010000002">
    <property type="protein sequence ID" value="KAJ1207333.1"/>
    <property type="molecule type" value="Genomic_DNA"/>
</dbReference>
<dbReference type="AlphaFoldDB" id="A0AAV7W046"/>
<comment type="caution">
    <text evidence="1">The sequence shown here is derived from an EMBL/GenBank/DDBJ whole genome shotgun (WGS) entry which is preliminary data.</text>
</comment>
<evidence type="ECO:0000313" key="1">
    <source>
        <dbReference type="EMBL" id="KAJ1207333.1"/>
    </source>
</evidence>
<proteinExistence type="predicted"/>